<dbReference type="EMBL" id="CP024785">
    <property type="protein sequence ID" value="AUB38136.1"/>
    <property type="molecule type" value="Genomic_DNA"/>
</dbReference>
<proteinExistence type="predicted"/>
<sequence>MDKSDEKLENWRNISEWLDDTGYKNQSIKVSGLDLSPDKAVVNITKSRPF</sequence>
<reference evidence="1 2" key="1">
    <citation type="submission" date="2017-11" db="EMBL/GenBank/DDBJ databases">
        <title>Complete genome of a free-living desiccation-tolerant cyanobacterium and its photosynthetic adaptation to extreme terrestrial habitat.</title>
        <authorList>
            <person name="Shang J."/>
        </authorList>
    </citation>
    <scope>NUCLEOTIDE SEQUENCE [LARGE SCALE GENOMIC DNA]</scope>
    <source>
        <strain evidence="1 2">CCNUN1</strain>
    </source>
</reference>
<dbReference type="Proteomes" id="UP000232003">
    <property type="component" value="Chromosome"/>
</dbReference>
<protein>
    <submittedName>
        <fullName evidence="1">Uncharacterized protein</fullName>
    </submittedName>
</protein>
<name>A0A2K8SRR1_9NOSO</name>
<keyword evidence="2" id="KW-1185">Reference proteome</keyword>
<dbReference type="KEGG" id="nfl:COO91_04101"/>
<evidence type="ECO:0000313" key="2">
    <source>
        <dbReference type="Proteomes" id="UP000232003"/>
    </source>
</evidence>
<accession>A0A2K8SRR1</accession>
<organism evidence="1 2">
    <name type="scientific">Nostoc flagelliforme CCNUN1</name>
    <dbReference type="NCBI Taxonomy" id="2038116"/>
    <lineage>
        <taxon>Bacteria</taxon>
        <taxon>Bacillati</taxon>
        <taxon>Cyanobacteriota</taxon>
        <taxon>Cyanophyceae</taxon>
        <taxon>Nostocales</taxon>
        <taxon>Nostocaceae</taxon>
        <taxon>Nostoc</taxon>
    </lineage>
</organism>
<dbReference type="AlphaFoldDB" id="A0A2K8SRR1"/>
<gene>
    <name evidence="1" type="ORF">COO91_04101</name>
</gene>
<evidence type="ECO:0000313" key="1">
    <source>
        <dbReference type="EMBL" id="AUB38136.1"/>
    </source>
</evidence>